<dbReference type="InterPro" id="IPR012340">
    <property type="entry name" value="NA-bd_OB-fold"/>
</dbReference>
<dbReference type="Proteomes" id="UP000053555">
    <property type="component" value="Unassembled WGS sequence"/>
</dbReference>
<evidence type="ECO:0000259" key="1">
    <source>
        <dbReference type="Pfam" id="PF02721"/>
    </source>
</evidence>
<gene>
    <name evidence="2" type="ORF">glysoja_037502</name>
</gene>
<accession>A0A0B2PBF1</accession>
<dbReference type="Pfam" id="PF02721">
    <property type="entry name" value="DUF223"/>
    <property type="match status" value="1"/>
</dbReference>
<name>A0A0B2PBF1_GLYSO</name>
<dbReference type="SUPFAM" id="SSF50249">
    <property type="entry name" value="Nucleic acid-binding proteins"/>
    <property type="match status" value="1"/>
</dbReference>
<protein>
    <recommendedName>
        <fullName evidence="1">Replication protein A 70 kDa DNA-binding subunit B/D first OB fold domain-containing protein</fullName>
    </recommendedName>
</protein>
<organism evidence="2">
    <name type="scientific">Glycine soja</name>
    <name type="common">Wild soybean</name>
    <dbReference type="NCBI Taxonomy" id="3848"/>
    <lineage>
        <taxon>Eukaryota</taxon>
        <taxon>Viridiplantae</taxon>
        <taxon>Streptophyta</taxon>
        <taxon>Embryophyta</taxon>
        <taxon>Tracheophyta</taxon>
        <taxon>Spermatophyta</taxon>
        <taxon>Magnoliopsida</taxon>
        <taxon>eudicotyledons</taxon>
        <taxon>Gunneridae</taxon>
        <taxon>Pentapetalae</taxon>
        <taxon>rosids</taxon>
        <taxon>fabids</taxon>
        <taxon>Fabales</taxon>
        <taxon>Fabaceae</taxon>
        <taxon>Papilionoideae</taxon>
        <taxon>50 kb inversion clade</taxon>
        <taxon>NPAAA clade</taxon>
        <taxon>indigoferoid/millettioid clade</taxon>
        <taxon>Phaseoleae</taxon>
        <taxon>Glycine</taxon>
        <taxon>Glycine subgen. Soja</taxon>
    </lineage>
</organism>
<reference evidence="2" key="1">
    <citation type="submission" date="2014-07" db="EMBL/GenBank/DDBJ databases">
        <title>Identification of a novel salt tolerance gene in wild soybean by whole-genome sequencing.</title>
        <authorList>
            <person name="Lam H.-M."/>
            <person name="Qi X."/>
            <person name="Li M.-W."/>
            <person name="Liu X."/>
            <person name="Xie M."/>
            <person name="Ni M."/>
            <person name="Xu X."/>
        </authorList>
    </citation>
    <scope>NUCLEOTIDE SEQUENCE [LARGE SCALE GENOMIC DNA]</scope>
    <source>
        <tissue evidence="2">Root</tissue>
    </source>
</reference>
<sequence>MVFMDQTGAKIGATLWQELFPEFEVMLHCGSAYVIQNIKVVENHSKYKVSRIPFLVYLVKTTSVKEAKHPMIPTNVHVITPFVDIIDGVAPRDTLVSMWIGEFASMDNIIVCEE</sequence>
<dbReference type="AlphaFoldDB" id="A0A0B2PBF1"/>
<dbReference type="Gene3D" id="2.40.50.140">
    <property type="entry name" value="Nucleic acid-binding proteins"/>
    <property type="match status" value="1"/>
</dbReference>
<dbReference type="InterPro" id="IPR003871">
    <property type="entry name" value="RFA1B/D_OB_1st"/>
</dbReference>
<proteinExistence type="predicted"/>
<feature type="domain" description="Replication protein A 70 kDa DNA-binding subunit B/D first OB fold" evidence="1">
    <location>
        <begin position="1"/>
        <end position="66"/>
    </location>
</feature>
<dbReference type="EMBL" id="KN667540">
    <property type="protein sequence ID" value="KHN06650.1"/>
    <property type="molecule type" value="Genomic_DNA"/>
</dbReference>
<evidence type="ECO:0000313" key="2">
    <source>
        <dbReference type="EMBL" id="KHN06650.1"/>
    </source>
</evidence>